<dbReference type="GO" id="GO:0060271">
    <property type="term" value="P:cilium assembly"/>
    <property type="evidence" value="ECO:0007669"/>
    <property type="project" value="TreeGrafter"/>
</dbReference>
<proteinExistence type="predicted"/>
<dbReference type="InterPro" id="IPR035892">
    <property type="entry name" value="C2_domain_sf"/>
</dbReference>
<accession>A0AAW1DJI7</accession>
<gene>
    <name evidence="3" type="ORF">O3M35_006150</name>
</gene>
<dbReference type="PANTHER" id="PTHR21254">
    <property type="entry name" value="C2 DOMAIN-CONTAINING PROTEIN 3"/>
    <property type="match status" value="1"/>
</dbReference>
<feature type="region of interest" description="Disordered" evidence="1">
    <location>
        <begin position="1046"/>
        <end position="1107"/>
    </location>
</feature>
<organism evidence="3 4">
    <name type="scientific">Rhynocoris fuscipes</name>
    <dbReference type="NCBI Taxonomy" id="488301"/>
    <lineage>
        <taxon>Eukaryota</taxon>
        <taxon>Metazoa</taxon>
        <taxon>Ecdysozoa</taxon>
        <taxon>Arthropoda</taxon>
        <taxon>Hexapoda</taxon>
        <taxon>Insecta</taxon>
        <taxon>Pterygota</taxon>
        <taxon>Neoptera</taxon>
        <taxon>Paraneoptera</taxon>
        <taxon>Hemiptera</taxon>
        <taxon>Heteroptera</taxon>
        <taxon>Panheteroptera</taxon>
        <taxon>Cimicomorpha</taxon>
        <taxon>Reduviidae</taxon>
        <taxon>Harpactorinae</taxon>
        <taxon>Harpactorini</taxon>
        <taxon>Rhynocoris</taxon>
    </lineage>
</organism>
<dbReference type="InterPro" id="IPR000008">
    <property type="entry name" value="C2_dom"/>
</dbReference>
<feature type="compositionally biased region" description="Basic and acidic residues" evidence="1">
    <location>
        <begin position="546"/>
        <end position="558"/>
    </location>
</feature>
<dbReference type="Pfam" id="PF25339">
    <property type="entry name" value="C2_C2CD3_N"/>
    <property type="match status" value="1"/>
</dbReference>
<evidence type="ECO:0000256" key="1">
    <source>
        <dbReference type="SAM" id="MobiDB-lite"/>
    </source>
</evidence>
<feature type="region of interest" description="Disordered" evidence="1">
    <location>
        <begin position="932"/>
        <end position="951"/>
    </location>
</feature>
<keyword evidence="4" id="KW-1185">Reference proteome</keyword>
<feature type="compositionally biased region" description="Polar residues" evidence="1">
    <location>
        <begin position="1091"/>
        <end position="1107"/>
    </location>
</feature>
<feature type="domain" description="C2" evidence="2">
    <location>
        <begin position="1240"/>
        <end position="1368"/>
    </location>
</feature>
<evidence type="ECO:0000259" key="2">
    <source>
        <dbReference type="PROSITE" id="PS50004"/>
    </source>
</evidence>
<dbReference type="GO" id="GO:0005815">
    <property type="term" value="C:microtubule organizing center"/>
    <property type="evidence" value="ECO:0007669"/>
    <property type="project" value="TreeGrafter"/>
</dbReference>
<dbReference type="Proteomes" id="UP001461498">
    <property type="component" value="Unassembled WGS sequence"/>
</dbReference>
<feature type="region of interest" description="Disordered" evidence="1">
    <location>
        <begin position="613"/>
        <end position="657"/>
    </location>
</feature>
<evidence type="ECO:0000313" key="4">
    <source>
        <dbReference type="Proteomes" id="UP001461498"/>
    </source>
</evidence>
<evidence type="ECO:0000313" key="3">
    <source>
        <dbReference type="EMBL" id="KAK9508635.1"/>
    </source>
</evidence>
<dbReference type="PANTHER" id="PTHR21254:SF1">
    <property type="entry name" value="C2 DOMAIN-CONTAINING PROTEIN 3"/>
    <property type="match status" value="1"/>
</dbReference>
<protein>
    <recommendedName>
        <fullName evidence="2">C2 domain-containing protein</fullName>
    </recommendedName>
</protein>
<dbReference type="PROSITE" id="PS50004">
    <property type="entry name" value="C2"/>
    <property type="match status" value="1"/>
</dbReference>
<feature type="region of interest" description="Disordered" evidence="1">
    <location>
        <begin position="528"/>
        <end position="558"/>
    </location>
</feature>
<sequence length="1638" mass="185359">MATEYVLPPQVCGHPTGELVVKVDEIFWCKHSPGDVFVHLQWWGEKSYYVFWPTDLNNKKEFNGDMPNSVTYTIRTSPALFQTYLKNCRELTFYVVKETDRTIVGTASVKDLADILVVKTYSSYSSYYPIYNLQKSRIGDIRISFSLFFKKNPQLLEYKGEILPKKCPTVILSSRNKKMMAARNKNKVIAAVVERGQELRKAMVKSVLKDCPTDKVDTLIDTKADEGAGDKLSPTETFAHLVQGNQLKKHENEASPISLNEFLKIKSSNKVQGSSVDDFNVSYSSPNTSPREVQKTETTRGIYTTRVNSLPKKLRRSSEFDVNDVDKKETRLIGNNKILQTTDCFRFTIKEIKLNQSGSLKVTSNPTLKPTPKQIRVASAPGTLFSVEFRLPAKSLHRMSRKPTVFISKKFHGTDIVFGDSLSMKLPVGSDDNPWLKVSRLCATAEIKVYWRHLNQRLPTILGSTFLPTIKLDEIEDLTSTLNLTLPIFANPKLLVGKMYVCFELGRNNKAFGETLFKSSKPKQENLVKTASLTDLNSNTSNEEMSSEKSEMDKFPLKKNIENTESNYLKEKRLHLPIFSATTTSSQGDSRTEVGSEVQRVIDALNKKLSNKETNDILQEKNNVKDKSDTEKKDSDNEFKENVTVENSSKSEDAKVEKNLNVKEKEDEIKNSHKDKCCCCCKRCCHNHFNPLRCISDQKENSVVHEFTISIHKVCNFPLFTDHDMDCFVDYRFPYVSPIDGSLSLNTTPFSTETTIALRSTHFNAVHTHKLKLHKSLTEALVSLQKDLTLRLWARTYQSVPRDHKVAKARIPLTKLTSMEYKFEQEMLQGSVAEKLKIPLDTVRSSLTSGLQRHCENGYIIIGIHYRRYDALKGPVNEARNIVDLSNKNIKNMRNNFEEDYFNYYQNCDKVRSKISPLSPTDYHKQIHLSQNKSETHFSSDIPELDVGSRTDKKQMLTDSCRFDNSTSRDLPSRDFVNVNDSPFCHVNFDTKKSIPLTSQSSFTSRPFNIDKPTLESLTSSNDGSNSSHINYREEFSTARLHTVQLHPPPLNRGISPPLNRALSPPLKRDTEPPLKRDISPPLNRAISPPMNRNVSPTFNRNISPSLSPTSLRPVDLYSSQDPLQMRKDLVGCKISEEFEVLSEPSFLVATSPPRIERDFPPGVTTNFDMNSIATQDDNPFEERYHSRNINKDVGEIIDLNNVLPTNNRMSVCVAVETDSQASENKSTQTSLFQADAKTDSHSLSFPAFSDEWFLARVCIERAINIPLVSAGSNKDSDMQLIKPTTYVQFRAKSGDEVKVIRTVSFPNSTSPVWDSTWQIQLPSTLLYKNDEDFELYVGCTGQKEPLGKVCIDLTALSAGLSSIDGWYLISDGIKTSGQIKVTVTPLEDVSRFKDQWLKEYSNSKHRKKMDLEFELSKKLTDVCSTSKFGSSEIAPSIGNVDDAQLAASLRLKISEMESLTEQMKKKIIDKHNWKASPPNILLDRVNDFMTSLENTDKLVNALEFCKKASENPENLLQMEKNVTLIDSSNSPVVISDDEIKEDESLPFRTNNEGLKTVNSSFSDLQQDDRLIERIPLIDLTEDNSDSSQATLDRISSLEEYKANGEESFNTYTLMPEPIECSDDSLEIVSCNNADLLI</sequence>
<feature type="compositionally biased region" description="Basic and acidic residues" evidence="1">
    <location>
        <begin position="1067"/>
        <end position="1079"/>
    </location>
</feature>
<comment type="caution">
    <text evidence="3">The sequence shown here is derived from an EMBL/GenBank/DDBJ whole genome shotgun (WGS) entry which is preliminary data.</text>
</comment>
<dbReference type="EMBL" id="JAPXFL010000003">
    <property type="protein sequence ID" value="KAK9508635.1"/>
    <property type="molecule type" value="Genomic_DNA"/>
</dbReference>
<reference evidence="3 4" key="1">
    <citation type="submission" date="2022-12" db="EMBL/GenBank/DDBJ databases">
        <title>Chromosome-level genome assembly of true bugs.</title>
        <authorList>
            <person name="Ma L."/>
            <person name="Li H."/>
        </authorList>
    </citation>
    <scope>NUCLEOTIDE SEQUENCE [LARGE SCALE GENOMIC DNA]</scope>
    <source>
        <strain evidence="3">Lab_2022b</strain>
    </source>
</reference>
<dbReference type="Pfam" id="PF00168">
    <property type="entry name" value="C2"/>
    <property type="match status" value="1"/>
</dbReference>
<dbReference type="SUPFAM" id="SSF49562">
    <property type="entry name" value="C2 domain (Calcium/lipid-binding domain, CaLB)"/>
    <property type="match status" value="1"/>
</dbReference>
<dbReference type="InterPro" id="IPR057537">
    <property type="entry name" value="C2_C2CD3_N"/>
</dbReference>
<name>A0AAW1DJI7_9HEMI</name>